<dbReference type="PANTHER" id="PTHR42924:SF18">
    <property type="entry name" value="POLYMERASE_HISTIDINOL PHOSPHATASE N-TERMINAL DOMAIN-CONTAINING PROTEIN"/>
    <property type="match status" value="1"/>
</dbReference>
<accession>A0ABD5X6T2</accession>
<dbReference type="SUPFAM" id="SSF89550">
    <property type="entry name" value="PHP domain-like"/>
    <property type="match status" value="1"/>
</dbReference>
<dbReference type="InterPro" id="IPR016195">
    <property type="entry name" value="Pol/histidinol_Pase-like"/>
</dbReference>
<proteinExistence type="predicted"/>
<dbReference type="AlphaFoldDB" id="A0ABD5X6T2"/>
<dbReference type="RefSeq" id="WP_267636992.1">
    <property type="nucleotide sequence ID" value="NZ_JAODIY010000008.1"/>
</dbReference>
<dbReference type="EMBL" id="JBHSZQ010000008">
    <property type="protein sequence ID" value="MFC7125623.1"/>
    <property type="molecule type" value="Genomic_DNA"/>
</dbReference>
<feature type="domain" description="Polymerase/histidinol phosphatase N-terminal" evidence="1">
    <location>
        <begin position="4"/>
        <end position="68"/>
    </location>
</feature>
<protein>
    <submittedName>
        <fullName evidence="2">PHP domain-containing protein</fullName>
    </submittedName>
</protein>
<dbReference type="InterPro" id="IPR052018">
    <property type="entry name" value="PHP_domain"/>
</dbReference>
<reference evidence="2 3" key="1">
    <citation type="journal article" date="2014" name="Int. J. Syst. Evol. Microbiol.">
        <title>Complete genome sequence of Corynebacterium casei LMG S-19264T (=DSM 44701T), isolated from a smear-ripened cheese.</title>
        <authorList>
            <consortium name="US DOE Joint Genome Institute (JGI-PGF)"/>
            <person name="Walter F."/>
            <person name="Albersmeier A."/>
            <person name="Kalinowski J."/>
            <person name="Ruckert C."/>
        </authorList>
    </citation>
    <scope>NUCLEOTIDE SEQUENCE [LARGE SCALE GENOMIC DNA]</scope>
    <source>
        <strain evidence="2 3">CGMCC 4.7215</strain>
    </source>
</reference>
<dbReference type="Proteomes" id="UP001596414">
    <property type="component" value="Unassembled WGS sequence"/>
</dbReference>
<dbReference type="InterPro" id="IPR003141">
    <property type="entry name" value="Pol/His_phosphatase_N"/>
</dbReference>
<dbReference type="PANTHER" id="PTHR42924">
    <property type="entry name" value="EXONUCLEASE"/>
    <property type="match status" value="1"/>
</dbReference>
<dbReference type="SMART" id="SM00481">
    <property type="entry name" value="POLIIIAc"/>
    <property type="match status" value="1"/>
</dbReference>
<comment type="caution">
    <text evidence="2">The sequence shown here is derived from an EMBL/GenBank/DDBJ whole genome shotgun (WGS) entry which is preliminary data.</text>
</comment>
<dbReference type="InterPro" id="IPR004013">
    <property type="entry name" value="PHP_dom"/>
</dbReference>
<gene>
    <name evidence="2" type="ORF">ACFQJ7_06175</name>
</gene>
<evidence type="ECO:0000259" key="1">
    <source>
        <dbReference type="SMART" id="SM00481"/>
    </source>
</evidence>
<dbReference type="Gene3D" id="3.20.20.140">
    <property type="entry name" value="Metal-dependent hydrolases"/>
    <property type="match status" value="1"/>
</dbReference>
<dbReference type="Pfam" id="PF02811">
    <property type="entry name" value="PHP"/>
    <property type="match status" value="1"/>
</dbReference>
<sequence>MTVADLHVHTTNSDGTLTLATLPGAARRAGVETVAVTDHDRLHPALDQPVTMHDGIEVIHGIELRVDTGEFRVDLLGYGVEQTEEIRTLVNHLQTDRIERAREIVDRVEAETGVTLDVTFEEGVGRPHIARAIEDSNAPYDYKSAFEQLIADGRPCYVPRDIPDFERGRDILKDACGIVGLAHPFRYSDPPAALELVETLDAVERYYPYGHEVDESLLGETVSRYDALVTGGSDAHEKELGLAGLDDEEFDRLSAHI</sequence>
<name>A0ABD5X6T2_9EURY</name>
<organism evidence="2 3">
    <name type="scientific">Halovenus rubra</name>
    <dbReference type="NCBI Taxonomy" id="869890"/>
    <lineage>
        <taxon>Archaea</taxon>
        <taxon>Methanobacteriati</taxon>
        <taxon>Methanobacteriota</taxon>
        <taxon>Stenosarchaea group</taxon>
        <taxon>Halobacteria</taxon>
        <taxon>Halobacteriales</taxon>
        <taxon>Haloarculaceae</taxon>
        <taxon>Halovenus</taxon>
    </lineage>
</organism>
<evidence type="ECO:0000313" key="3">
    <source>
        <dbReference type="Proteomes" id="UP001596414"/>
    </source>
</evidence>
<evidence type="ECO:0000313" key="2">
    <source>
        <dbReference type="EMBL" id="MFC7125623.1"/>
    </source>
</evidence>
<dbReference type="Gene3D" id="1.10.150.650">
    <property type="match status" value="1"/>
</dbReference>